<dbReference type="Proteomes" id="UP000035722">
    <property type="component" value="Unassembled WGS sequence"/>
</dbReference>
<proteinExistence type="predicted"/>
<gene>
    <name evidence="1" type="ORF">ARTSIC4J27_4142</name>
</gene>
<protein>
    <submittedName>
        <fullName evidence="1">Transposase family domain protein</fullName>
    </submittedName>
</protein>
<accession>A0A024H7K9</accession>
<evidence type="ECO:0000313" key="1">
    <source>
        <dbReference type="EMBL" id="CCQ48145.1"/>
    </source>
</evidence>
<organism evidence="1 2">
    <name type="scientific">Pseudarthrobacter siccitolerans</name>
    <dbReference type="NCBI Taxonomy" id="861266"/>
    <lineage>
        <taxon>Bacteria</taxon>
        <taxon>Bacillati</taxon>
        <taxon>Actinomycetota</taxon>
        <taxon>Actinomycetes</taxon>
        <taxon>Micrococcales</taxon>
        <taxon>Micrococcaceae</taxon>
        <taxon>Pseudarthrobacter</taxon>
    </lineage>
</organism>
<comment type="caution">
    <text evidence="1">The sequence shown here is derived from an EMBL/GenBank/DDBJ whole genome shotgun (WGS) entry which is preliminary data.</text>
</comment>
<reference evidence="2" key="1">
    <citation type="journal article" date="2014" name="Genome Announc.">
        <title>Genome Sequence of Arthrobacter siccitolerans 4J27, a Xeroprotectant-Producing Desiccation-Tolerant Microorganism.</title>
        <authorList>
            <person name="Manzanera M."/>
            <person name="Santa-Cruz-Calvo L."/>
            <person name="Vilchez J.I."/>
            <person name="Garcia-Fontana C."/>
            <person name="Silva-Castro G.A."/>
            <person name="Calvo C."/>
            <person name="Gonzalez-Lopez J."/>
        </authorList>
    </citation>
    <scope>NUCLEOTIDE SEQUENCE [LARGE SCALE GENOMIC DNA]</scope>
    <source>
        <strain evidence="2">4J27</strain>
    </source>
</reference>
<keyword evidence="2" id="KW-1185">Reference proteome</keyword>
<evidence type="ECO:0000313" key="2">
    <source>
        <dbReference type="Proteomes" id="UP000035722"/>
    </source>
</evidence>
<dbReference type="RefSeq" id="WP_050056914.1">
    <property type="nucleotide sequence ID" value="NZ_CAQI01000053.1"/>
</dbReference>
<name>A0A024H7K9_9MICC</name>
<dbReference type="AlphaFoldDB" id="A0A024H7K9"/>
<dbReference type="EMBL" id="CAQI01000053">
    <property type="protein sequence ID" value="CCQ48145.1"/>
    <property type="molecule type" value="Genomic_DNA"/>
</dbReference>
<sequence>MVLLGAQVPRRARSTARLRDHLVDAVIRFGRAVSETAAGFAVSWWMVRAAVTDACLLRLPDVDKLSPRMLGID</sequence>